<organism evidence="1 2">
    <name type="scientific">Bifidobacterium thermacidophilum</name>
    <dbReference type="NCBI Taxonomy" id="246618"/>
    <lineage>
        <taxon>Bacteria</taxon>
        <taxon>Bacillati</taxon>
        <taxon>Actinomycetota</taxon>
        <taxon>Actinomycetes</taxon>
        <taxon>Bifidobacteriales</taxon>
        <taxon>Bifidobacteriaceae</taxon>
        <taxon>Bifidobacterium</taxon>
    </lineage>
</organism>
<dbReference type="Proteomes" id="UP001620273">
    <property type="component" value="Unassembled WGS sequence"/>
</dbReference>
<name>A0ABW8KPK1_9BIFI</name>
<comment type="caution">
    <text evidence="1">The sequence shown here is derived from an EMBL/GenBank/DDBJ whole genome shotgun (WGS) entry which is preliminary data.</text>
</comment>
<protein>
    <recommendedName>
        <fullName evidence="3">N-acetyltransferase domain-containing protein</fullName>
    </recommendedName>
</protein>
<dbReference type="SUPFAM" id="SSF55729">
    <property type="entry name" value="Acyl-CoA N-acyltransferases (Nat)"/>
    <property type="match status" value="1"/>
</dbReference>
<gene>
    <name evidence="1" type="ORF">OCH74_01355</name>
</gene>
<accession>A0ABW8KPK1</accession>
<evidence type="ECO:0008006" key="3">
    <source>
        <dbReference type="Google" id="ProtNLM"/>
    </source>
</evidence>
<dbReference type="EMBL" id="JAOQBW010000001">
    <property type="protein sequence ID" value="MFK3575521.1"/>
    <property type="molecule type" value="Genomic_DNA"/>
</dbReference>
<dbReference type="InterPro" id="IPR016181">
    <property type="entry name" value="Acyl_CoA_acyltransferase"/>
</dbReference>
<keyword evidence="2" id="KW-1185">Reference proteome</keyword>
<proteinExistence type="predicted"/>
<evidence type="ECO:0000313" key="1">
    <source>
        <dbReference type="EMBL" id="MFK3575521.1"/>
    </source>
</evidence>
<evidence type="ECO:0000313" key="2">
    <source>
        <dbReference type="Proteomes" id="UP001620273"/>
    </source>
</evidence>
<sequence>MGSEKKHGKYYHRYELEVQSRIRRFRKCDPLSQWAQICVTAGRNGDDTILSFVWFGIIGGRKKDSNGTYMVGYIARGVEARGCKFGDFTLKHALRVMKRDQDASGRDDAIGARVDPDNHNSMDLFRRNGFQDTGPDPEAREYHRLIRFGFDNI</sequence>
<dbReference type="RefSeq" id="WP_404439725.1">
    <property type="nucleotide sequence ID" value="NZ_JAOQBW010000001.1"/>
</dbReference>
<dbReference type="Gene3D" id="3.40.630.30">
    <property type="match status" value="1"/>
</dbReference>
<reference evidence="1 2" key="1">
    <citation type="submission" date="2022-09" db="EMBL/GenBank/DDBJ databases">
        <title>Genome sequencing of four strains from tibetan pig.</title>
        <authorList>
            <person name="Feng J."/>
        </authorList>
    </citation>
    <scope>NUCLEOTIDE SEQUENCE [LARGE SCALE GENOMIC DNA]</scope>
    <source>
        <strain evidence="1 2">11-1-1</strain>
    </source>
</reference>